<keyword evidence="2" id="KW-1133">Transmembrane helix</keyword>
<dbReference type="InterPro" id="IPR045866">
    <property type="entry name" value="FAM210A/B-like"/>
</dbReference>
<dbReference type="InterPro" id="IPR009688">
    <property type="entry name" value="FAM210A/B-like_dom"/>
</dbReference>
<feature type="transmembrane region" description="Helical" evidence="2">
    <location>
        <begin position="53"/>
        <end position="80"/>
    </location>
</feature>
<keyword evidence="5" id="KW-1185">Reference proteome</keyword>
<dbReference type="AlphaFoldDB" id="A0A1M8A0A7"/>
<keyword evidence="2" id="KW-0812">Transmembrane</keyword>
<keyword evidence="2" id="KW-0472">Membrane</keyword>
<dbReference type="EMBL" id="LT671821">
    <property type="protein sequence ID" value="SHO75882.1"/>
    <property type="molecule type" value="Genomic_DNA"/>
</dbReference>
<sequence length="192" mass="21747">MMPFNPRMEMPERIKPAPQSGKSSSHEGGEGQTPPKEPRMGLYQRLKTMMKQYGWWAVGVYMIMSGIDCSLTFLAIHFYAGEQVGELEALLSKWLGPVIKKLKGGDEPKENAIVGYVKKWFVVEEKNSEFELLLARLSTEFVLAFAIHKTIMLPVRAGITLMITPPIVRWLVKRGWVRPVKQAVSKTAENKL</sequence>
<dbReference type="GO" id="GO:0005739">
    <property type="term" value="C:mitochondrion"/>
    <property type="evidence" value="ECO:0007669"/>
    <property type="project" value="TreeGrafter"/>
</dbReference>
<evidence type="ECO:0000256" key="1">
    <source>
        <dbReference type="SAM" id="MobiDB-lite"/>
    </source>
</evidence>
<feature type="transmembrane region" description="Helical" evidence="2">
    <location>
        <begin position="151"/>
        <end position="172"/>
    </location>
</feature>
<evidence type="ECO:0000259" key="3">
    <source>
        <dbReference type="Pfam" id="PF06916"/>
    </source>
</evidence>
<evidence type="ECO:0000256" key="2">
    <source>
        <dbReference type="SAM" id="Phobius"/>
    </source>
</evidence>
<dbReference type="OrthoDB" id="426386at2759"/>
<dbReference type="Proteomes" id="UP000186303">
    <property type="component" value="Chromosome 1"/>
</dbReference>
<feature type="region of interest" description="Disordered" evidence="1">
    <location>
        <begin position="1"/>
        <end position="39"/>
    </location>
</feature>
<organism evidence="4 5">
    <name type="scientific">Malassezia sympodialis (strain ATCC 42132)</name>
    <name type="common">Atopic eczema-associated yeast</name>
    <dbReference type="NCBI Taxonomy" id="1230383"/>
    <lineage>
        <taxon>Eukaryota</taxon>
        <taxon>Fungi</taxon>
        <taxon>Dikarya</taxon>
        <taxon>Basidiomycota</taxon>
        <taxon>Ustilaginomycotina</taxon>
        <taxon>Malasseziomycetes</taxon>
        <taxon>Malasseziales</taxon>
        <taxon>Malasseziaceae</taxon>
        <taxon>Malassezia</taxon>
    </lineage>
</organism>
<proteinExistence type="predicted"/>
<protein>
    <recommendedName>
        <fullName evidence="3">DUF1279 domain-containing protein</fullName>
    </recommendedName>
</protein>
<dbReference type="PANTHER" id="PTHR21377">
    <property type="entry name" value="PROTEIN FAM210B, MITOCHONDRIAL"/>
    <property type="match status" value="1"/>
</dbReference>
<reference evidence="5" key="1">
    <citation type="journal article" date="2017" name="Nucleic Acids Res.">
        <title>Proteogenomics produces comprehensive and highly accurate protein-coding gene annotation in a complete genome assembly of Malassezia sympodialis.</title>
        <authorList>
            <person name="Zhu Y."/>
            <person name="Engstroem P.G."/>
            <person name="Tellgren-Roth C."/>
            <person name="Baudo C.D."/>
            <person name="Kennell J.C."/>
            <person name="Sun S."/>
            <person name="Billmyre R.B."/>
            <person name="Schroeder M.S."/>
            <person name="Andersson A."/>
            <person name="Holm T."/>
            <person name="Sigurgeirsson B."/>
            <person name="Wu G."/>
            <person name="Sankaranarayanan S.R."/>
            <person name="Siddharthan R."/>
            <person name="Sanyal K."/>
            <person name="Lundeberg J."/>
            <person name="Nystedt B."/>
            <person name="Boekhout T."/>
            <person name="Dawson T.L. Jr."/>
            <person name="Heitman J."/>
            <person name="Scheynius A."/>
            <person name="Lehtioe J."/>
        </authorList>
    </citation>
    <scope>NUCLEOTIDE SEQUENCE [LARGE SCALE GENOMIC DNA]</scope>
    <source>
        <strain evidence="5">ATCC 42132</strain>
    </source>
</reference>
<dbReference type="Pfam" id="PF06916">
    <property type="entry name" value="FAM210A-B_dom"/>
    <property type="match status" value="1"/>
</dbReference>
<evidence type="ECO:0000313" key="5">
    <source>
        <dbReference type="Proteomes" id="UP000186303"/>
    </source>
</evidence>
<dbReference type="VEuPathDB" id="FungiDB:MSYG_0215"/>
<accession>A0A1M8A0A7</accession>
<gene>
    <name evidence="4" type="ORF">MSYG_0215</name>
</gene>
<dbReference type="PANTHER" id="PTHR21377:SF0">
    <property type="entry name" value="PROTEIN FAM210B, MITOCHONDRIAL"/>
    <property type="match status" value="1"/>
</dbReference>
<evidence type="ECO:0000313" key="4">
    <source>
        <dbReference type="EMBL" id="SHO75882.1"/>
    </source>
</evidence>
<feature type="domain" description="DUF1279" evidence="3">
    <location>
        <begin position="44"/>
        <end position="165"/>
    </location>
</feature>
<name>A0A1M8A0A7_MALS4</name>
<dbReference type="OMA" id="TKWISRP"/>